<feature type="region of interest" description="Disordered" evidence="2">
    <location>
        <begin position="461"/>
        <end position="483"/>
    </location>
</feature>
<dbReference type="Pfam" id="PF00096">
    <property type="entry name" value="zf-C2H2"/>
    <property type="match status" value="2"/>
</dbReference>
<dbReference type="InterPro" id="IPR013087">
    <property type="entry name" value="Znf_C2H2_type"/>
</dbReference>
<proteinExistence type="predicted"/>
<feature type="domain" description="C2H2-type" evidence="3">
    <location>
        <begin position="369"/>
        <end position="398"/>
    </location>
</feature>
<gene>
    <name evidence="4" type="ORF">g.34426</name>
    <name evidence="5" type="ORF">g.34433</name>
</gene>
<feature type="domain" description="C2H2-type" evidence="3">
    <location>
        <begin position="310"/>
        <end position="338"/>
    </location>
</feature>
<feature type="domain" description="C2H2-type" evidence="3">
    <location>
        <begin position="339"/>
        <end position="366"/>
    </location>
</feature>
<feature type="compositionally biased region" description="Basic and acidic residues" evidence="2">
    <location>
        <begin position="465"/>
        <end position="478"/>
    </location>
</feature>
<feature type="domain" description="C2H2-type" evidence="3">
    <location>
        <begin position="161"/>
        <end position="191"/>
    </location>
</feature>
<feature type="region of interest" description="Disordered" evidence="2">
    <location>
        <begin position="395"/>
        <end position="423"/>
    </location>
</feature>
<dbReference type="SUPFAM" id="SSF57667">
    <property type="entry name" value="beta-beta-alpha zinc fingers"/>
    <property type="match status" value="4"/>
</dbReference>
<feature type="compositionally biased region" description="Basic residues" evidence="2">
    <location>
        <begin position="395"/>
        <end position="408"/>
    </location>
</feature>
<dbReference type="AlphaFoldDB" id="A0A1B6EH88"/>
<evidence type="ECO:0000256" key="1">
    <source>
        <dbReference type="PROSITE-ProRule" id="PRU00042"/>
    </source>
</evidence>
<organism evidence="5">
    <name type="scientific">Clastoptera arizonana</name>
    <name type="common">Arizona spittle bug</name>
    <dbReference type="NCBI Taxonomy" id="38151"/>
    <lineage>
        <taxon>Eukaryota</taxon>
        <taxon>Metazoa</taxon>
        <taxon>Ecdysozoa</taxon>
        <taxon>Arthropoda</taxon>
        <taxon>Hexapoda</taxon>
        <taxon>Insecta</taxon>
        <taxon>Pterygota</taxon>
        <taxon>Neoptera</taxon>
        <taxon>Paraneoptera</taxon>
        <taxon>Hemiptera</taxon>
        <taxon>Auchenorrhyncha</taxon>
        <taxon>Cercopoidea</taxon>
        <taxon>Clastopteridae</taxon>
        <taxon>Clastoptera</taxon>
    </lineage>
</organism>
<dbReference type="SMART" id="SM00355">
    <property type="entry name" value="ZnF_C2H2"/>
    <property type="match status" value="10"/>
</dbReference>
<feature type="domain" description="C2H2-type" evidence="3">
    <location>
        <begin position="227"/>
        <end position="254"/>
    </location>
</feature>
<dbReference type="GO" id="GO:0008270">
    <property type="term" value="F:zinc ion binding"/>
    <property type="evidence" value="ECO:0007669"/>
    <property type="project" value="UniProtKB-KW"/>
</dbReference>
<evidence type="ECO:0000256" key="2">
    <source>
        <dbReference type="SAM" id="MobiDB-lite"/>
    </source>
</evidence>
<feature type="domain" description="C2H2-type" evidence="3">
    <location>
        <begin position="255"/>
        <end position="277"/>
    </location>
</feature>
<dbReference type="InterPro" id="IPR036236">
    <property type="entry name" value="Znf_C2H2_sf"/>
</dbReference>
<keyword evidence="1" id="KW-0863">Zinc-finger</keyword>
<dbReference type="Gene3D" id="3.30.160.60">
    <property type="entry name" value="Classic Zinc Finger"/>
    <property type="match status" value="3"/>
</dbReference>
<dbReference type="PANTHER" id="PTHR46179:SF20">
    <property type="entry name" value="TRANSCRIPTION FACTOR 3A PROTEIN-RELATED"/>
    <property type="match status" value="1"/>
</dbReference>
<keyword evidence="1" id="KW-0479">Metal-binding</keyword>
<name>A0A1B6EH88_9HEMI</name>
<evidence type="ECO:0000313" key="5">
    <source>
        <dbReference type="EMBL" id="JAS37293.1"/>
    </source>
</evidence>
<accession>A0A1B6EH88</accession>
<protein>
    <recommendedName>
        <fullName evidence="3">C2H2-type domain-containing protein</fullName>
    </recommendedName>
</protein>
<dbReference type="PROSITE" id="PS00028">
    <property type="entry name" value="ZINC_FINGER_C2H2_1"/>
    <property type="match status" value="7"/>
</dbReference>
<dbReference type="InterPro" id="IPR051061">
    <property type="entry name" value="Zinc_finger_trans_reg"/>
</dbReference>
<reference evidence="5" key="1">
    <citation type="submission" date="2015-12" db="EMBL/GenBank/DDBJ databases">
        <title>De novo transcriptome assembly of four potential Pierce s Disease insect vectors from Arizona vineyards.</title>
        <authorList>
            <person name="Tassone E.E."/>
        </authorList>
    </citation>
    <scope>NUCLEOTIDE SEQUENCE</scope>
</reference>
<evidence type="ECO:0000259" key="3">
    <source>
        <dbReference type="PROSITE" id="PS50157"/>
    </source>
</evidence>
<feature type="domain" description="C2H2-type" evidence="3">
    <location>
        <begin position="197"/>
        <end position="227"/>
    </location>
</feature>
<dbReference type="EMBL" id="GEDC01014920">
    <property type="protein sequence ID" value="JAS22378.1"/>
    <property type="molecule type" value="Transcribed_RNA"/>
</dbReference>
<dbReference type="PANTHER" id="PTHR46179">
    <property type="entry name" value="ZINC FINGER PROTEIN"/>
    <property type="match status" value="1"/>
</dbReference>
<keyword evidence="1" id="KW-0862">Zinc</keyword>
<dbReference type="GO" id="GO:0005634">
    <property type="term" value="C:nucleus"/>
    <property type="evidence" value="ECO:0007669"/>
    <property type="project" value="TreeGrafter"/>
</dbReference>
<sequence length="660" mass="75453">MGGDSSEDSDWLASIQSKNSTNNLNIDPIANFGDTNLDDTRCEDKGKIGIREKDCSLSSCSSSELHDVGRLSTHKSNHPIPYLYDKKQKGCTGACASSSRSNNIVENKQNQTQDQIKTSSAGKIFKEKKIYKCNYNDCDFNSLRSHKLRHHERVYHKNEKFTCSVKDCSKSFTSYSHLRRHVLSVHEPNKNLIDVSLKCTYEGCEKLFKTMQPLKKHYARKHLNEDFKCLECNAVFKKLLQLQTHQMQHLASTLFSCSKCDKKFKTEYEVRKHESRHKLFFCSVAGCTEGPFLLWSLYRKHMAFTHRPDFICDICQRSFPFSFRLKLHKESQHNDSFKFVCEFENCNAKFKEKRYLAQHIRHLHEGHFFTCGEEGCGKKFPWKKTLVHHIKMHYTNRPLPRNRKKPAKRKDSGKPKKSTASMLSNILLPPKIDKTLLNKETIDSEEDLVLSESGFIKTRNSSISDKNKSEIKDSDTRSAKVTNPTQISEICMNSNESNLEDLDLDTNQVFHGITSTNVANSMQISSEIFMNSEETNLEDLDTNEVFHGITSTNVANSTEISSEICMNSEESNLLDLGTKEVFHDVTSADIANSSEICMNSDESNLEDLNTEKVFHGDRRTANITNSTQLSSEIFMNSEETNLDDLDTNEVFQDVTNANVP</sequence>
<feature type="domain" description="C2H2-type" evidence="3">
    <location>
        <begin position="131"/>
        <end position="161"/>
    </location>
</feature>
<dbReference type="EMBL" id="GEDC01000005">
    <property type="protein sequence ID" value="JAS37293.1"/>
    <property type="molecule type" value="Transcribed_RNA"/>
</dbReference>
<dbReference type="PROSITE" id="PS50157">
    <property type="entry name" value="ZINC_FINGER_C2H2_2"/>
    <property type="match status" value="8"/>
</dbReference>
<feature type="non-terminal residue" evidence="5">
    <location>
        <position position="660"/>
    </location>
</feature>
<evidence type="ECO:0000313" key="4">
    <source>
        <dbReference type="EMBL" id="JAS22378.1"/>
    </source>
</evidence>